<evidence type="ECO:0000256" key="2">
    <source>
        <dbReference type="ARBA" id="ARBA00007497"/>
    </source>
</evidence>
<comment type="caution">
    <text evidence="10">The sequence shown here is derived from an EMBL/GenBank/DDBJ whole genome shotgun (WGS) entry which is preliminary data.</text>
</comment>
<proteinExistence type="inferred from homology"/>
<evidence type="ECO:0000256" key="8">
    <source>
        <dbReference type="SAM" id="MobiDB-lite"/>
    </source>
</evidence>
<protein>
    <recommendedName>
        <fullName evidence="9">CCHC-type domain-containing protein</fullName>
    </recommendedName>
</protein>
<feature type="domain" description="CCHC-type" evidence="9">
    <location>
        <begin position="196"/>
        <end position="211"/>
    </location>
</feature>
<feature type="compositionally biased region" description="Acidic residues" evidence="8">
    <location>
        <begin position="386"/>
        <end position="397"/>
    </location>
</feature>
<dbReference type="GO" id="GO:0008270">
    <property type="term" value="F:zinc ion binding"/>
    <property type="evidence" value="ECO:0007669"/>
    <property type="project" value="UniProtKB-KW"/>
</dbReference>
<dbReference type="Pfam" id="PF04046">
    <property type="entry name" value="PSP"/>
    <property type="match status" value="1"/>
</dbReference>
<dbReference type="Proteomes" id="UP001107558">
    <property type="component" value="Chromosome 2"/>
</dbReference>
<sequence length="559" mass="63328">MNSSIGEIPNNDSNGNDSSCYIVENKSDVIEIDDEDQKSQIEVEVENLSQYEIVDQTYGSDCNDSSPMPESSQKNNVAESPSKTKSTERLLVDIKFHNKKTYFSLHEDFIDVIKKFYKKNIEDIDIIDDASNNRVCVAQKLVKKSDAFLIDTTPTIDLSNTLESTPRYTSLSKSTLTFDKNKDDEEHLKTPSAYNCFNCGKNNHSLRDCPEPRNMTKIRKARNDFNKKELRYVDDENEFSKFTPGKLSDELKAALGVSSNQIPLHVYKMRLYKYPPAWYEEAKVYNSGLSLFVEKDKVQSHEGENRQFKIDIEKIIEYPGFNVMPETPFVDKHLLLNLPSMQECDLKEAFIQSLGKDVVVNGYKKRKLKDIGSLTNDIPQNLNTEADMEIESSDDEIVNPNPPGTDDKFYDQCISNNERSKSSDEEGEIQSVPSSPTEDDLQNERNNILSQLDSSNTDSQSKSSLKLFEETTLENSVNENIDNSSKDLSIGQIETTLFGATVLPSFSSFDNLPTGEKFKEGVSDVIAFENLADSTGAYEKMKGLIKKVRVTLKDQRHDE</sequence>
<dbReference type="GO" id="GO:0071013">
    <property type="term" value="C:catalytic step 2 spliceosome"/>
    <property type="evidence" value="ECO:0007669"/>
    <property type="project" value="TreeGrafter"/>
</dbReference>
<gene>
    <name evidence="10" type="ORF">PVAND_006898</name>
</gene>
<keyword evidence="6" id="KW-0539">Nucleus</keyword>
<evidence type="ECO:0000256" key="4">
    <source>
        <dbReference type="ARBA" id="ARBA00022771"/>
    </source>
</evidence>
<name>A0A9J6C5K5_POLVA</name>
<evidence type="ECO:0000256" key="1">
    <source>
        <dbReference type="ARBA" id="ARBA00004642"/>
    </source>
</evidence>
<comment type="similarity">
    <text evidence="2">Belongs to the ZCCHC8 family.</text>
</comment>
<feature type="compositionally biased region" description="Polar residues" evidence="8">
    <location>
        <begin position="1"/>
        <end position="19"/>
    </location>
</feature>
<dbReference type="GO" id="GO:0003723">
    <property type="term" value="F:RNA binding"/>
    <property type="evidence" value="ECO:0007669"/>
    <property type="project" value="TreeGrafter"/>
</dbReference>
<dbReference type="InterPro" id="IPR052115">
    <property type="entry name" value="NEXT_complex_subunit_ZCCHC8"/>
</dbReference>
<dbReference type="PROSITE" id="PS50158">
    <property type="entry name" value="ZF_CCHC"/>
    <property type="match status" value="1"/>
</dbReference>
<dbReference type="Pfam" id="PF00098">
    <property type="entry name" value="zf-CCHC"/>
    <property type="match status" value="1"/>
</dbReference>
<dbReference type="SMART" id="SM00581">
    <property type="entry name" value="PSP"/>
    <property type="match status" value="1"/>
</dbReference>
<dbReference type="InterPro" id="IPR036875">
    <property type="entry name" value="Znf_CCHC_sf"/>
</dbReference>
<dbReference type="PANTHER" id="PTHR13316:SF0">
    <property type="entry name" value="ZINC FINGER CCHC DOMAIN-CONTAINING PROTEIN 8"/>
    <property type="match status" value="1"/>
</dbReference>
<evidence type="ECO:0000313" key="10">
    <source>
        <dbReference type="EMBL" id="KAG5677115.1"/>
    </source>
</evidence>
<dbReference type="SUPFAM" id="SSF57756">
    <property type="entry name" value="Retrovirus zinc finger-like domains"/>
    <property type="match status" value="1"/>
</dbReference>
<evidence type="ECO:0000256" key="6">
    <source>
        <dbReference type="ARBA" id="ARBA00023242"/>
    </source>
</evidence>
<keyword evidence="5" id="KW-0862">Zinc</keyword>
<keyword evidence="11" id="KW-1185">Reference proteome</keyword>
<dbReference type="SMART" id="SM00343">
    <property type="entry name" value="ZnF_C2HC"/>
    <property type="match status" value="1"/>
</dbReference>
<evidence type="ECO:0000259" key="9">
    <source>
        <dbReference type="PROSITE" id="PS50158"/>
    </source>
</evidence>
<dbReference type="InterPro" id="IPR001878">
    <property type="entry name" value="Znf_CCHC"/>
</dbReference>
<evidence type="ECO:0000256" key="7">
    <source>
        <dbReference type="PROSITE-ProRule" id="PRU00047"/>
    </source>
</evidence>
<dbReference type="AlphaFoldDB" id="A0A9J6C5K5"/>
<dbReference type="EMBL" id="JADBJN010000002">
    <property type="protein sequence ID" value="KAG5677115.1"/>
    <property type="molecule type" value="Genomic_DNA"/>
</dbReference>
<dbReference type="PANTHER" id="PTHR13316">
    <property type="entry name" value="ZINC FINGER, CCHC DOMAIN CONTAINING 8"/>
    <property type="match status" value="1"/>
</dbReference>
<feature type="compositionally biased region" description="Polar residues" evidence="8">
    <location>
        <begin position="374"/>
        <end position="384"/>
    </location>
</feature>
<feature type="region of interest" description="Disordered" evidence="8">
    <location>
        <begin position="58"/>
        <end position="84"/>
    </location>
</feature>
<evidence type="ECO:0000313" key="11">
    <source>
        <dbReference type="Proteomes" id="UP001107558"/>
    </source>
</evidence>
<evidence type="ECO:0000256" key="3">
    <source>
        <dbReference type="ARBA" id="ARBA00022723"/>
    </source>
</evidence>
<keyword evidence="3" id="KW-0479">Metal-binding</keyword>
<accession>A0A9J6C5K5</accession>
<dbReference type="GO" id="GO:0005654">
    <property type="term" value="C:nucleoplasm"/>
    <property type="evidence" value="ECO:0007669"/>
    <property type="project" value="UniProtKB-SubCell"/>
</dbReference>
<dbReference type="OrthoDB" id="8026949at2759"/>
<dbReference type="Gene3D" id="4.10.60.10">
    <property type="entry name" value="Zinc finger, CCHC-type"/>
    <property type="match status" value="1"/>
</dbReference>
<organism evidence="10 11">
    <name type="scientific">Polypedilum vanderplanki</name>
    <name type="common">Sleeping chironomid midge</name>
    <dbReference type="NCBI Taxonomy" id="319348"/>
    <lineage>
        <taxon>Eukaryota</taxon>
        <taxon>Metazoa</taxon>
        <taxon>Ecdysozoa</taxon>
        <taxon>Arthropoda</taxon>
        <taxon>Hexapoda</taxon>
        <taxon>Insecta</taxon>
        <taxon>Pterygota</taxon>
        <taxon>Neoptera</taxon>
        <taxon>Endopterygota</taxon>
        <taxon>Diptera</taxon>
        <taxon>Nematocera</taxon>
        <taxon>Chironomoidea</taxon>
        <taxon>Chironomidae</taxon>
        <taxon>Chironominae</taxon>
        <taxon>Polypedilum</taxon>
        <taxon>Polypedilum</taxon>
    </lineage>
</organism>
<comment type="subcellular location">
    <subcellularLocation>
        <location evidence="1">Nucleus</location>
        <location evidence="1">Nucleoplasm</location>
    </subcellularLocation>
</comment>
<evidence type="ECO:0000256" key="5">
    <source>
        <dbReference type="ARBA" id="ARBA00022833"/>
    </source>
</evidence>
<feature type="region of interest" description="Disordered" evidence="8">
    <location>
        <begin position="1"/>
        <end position="20"/>
    </location>
</feature>
<keyword evidence="4 7" id="KW-0863">Zinc-finger</keyword>
<feature type="region of interest" description="Disordered" evidence="8">
    <location>
        <begin position="374"/>
        <end position="441"/>
    </location>
</feature>
<reference evidence="10" key="1">
    <citation type="submission" date="2021-03" db="EMBL/GenBank/DDBJ databases">
        <title>Chromosome level genome of the anhydrobiotic midge Polypedilum vanderplanki.</title>
        <authorList>
            <person name="Yoshida Y."/>
            <person name="Kikawada T."/>
            <person name="Gusev O."/>
        </authorList>
    </citation>
    <scope>NUCLEOTIDE SEQUENCE</scope>
    <source>
        <strain evidence="10">NIAS01</strain>
        <tissue evidence="10">Whole body or cell culture</tissue>
    </source>
</reference>
<dbReference type="InterPro" id="IPR006568">
    <property type="entry name" value="PSP_pro-rich"/>
</dbReference>